<dbReference type="InterPro" id="IPR001461">
    <property type="entry name" value="Aspartic_peptidase_A1"/>
</dbReference>
<evidence type="ECO:0000256" key="2">
    <source>
        <dbReference type="PIRSR" id="PIRSR601461-1"/>
    </source>
</evidence>
<dbReference type="GO" id="GO:0005764">
    <property type="term" value="C:lysosome"/>
    <property type="evidence" value="ECO:0007669"/>
    <property type="project" value="TreeGrafter"/>
</dbReference>
<evidence type="ECO:0000256" key="4">
    <source>
        <dbReference type="RuleBase" id="RU000454"/>
    </source>
</evidence>
<feature type="disulfide bond" evidence="3">
    <location>
        <begin position="337"/>
        <end position="369"/>
    </location>
</feature>
<comment type="similarity">
    <text evidence="1 4">Belongs to the peptidase A1 family.</text>
</comment>
<feature type="signal peptide" evidence="5">
    <location>
        <begin position="1"/>
        <end position="17"/>
    </location>
</feature>
<dbReference type="CDD" id="cd05471">
    <property type="entry name" value="pepsin_like"/>
    <property type="match status" value="1"/>
</dbReference>
<dbReference type="InterPro" id="IPR033121">
    <property type="entry name" value="PEPTIDASE_A1"/>
</dbReference>
<dbReference type="PRINTS" id="PR00792">
    <property type="entry name" value="PEPSIN"/>
</dbReference>
<dbReference type="Pfam" id="PF00026">
    <property type="entry name" value="Asp"/>
    <property type="match status" value="1"/>
</dbReference>
<evidence type="ECO:0000313" key="8">
    <source>
        <dbReference type="WBParaSite" id="PTRK_0001534300.1"/>
    </source>
</evidence>
<dbReference type="GO" id="GO:0006508">
    <property type="term" value="P:proteolysis"/>
    <property type="evidence" value="ECO:0007669"/>
    <property type="project" value="UniProtKB-KW"/>
</dbReference>
<evidence type="ECO:0000256" key="3">
    <source>
        <dbReference type="PIRSR" id="PIRSR601461-2"/>
    </source>
</evidence>
<organism evidence="7 8">
    <name type="scientific">Parastrongyloides trichosuri</name>
    <name type="common">Possum-specific nematode worm</name>
    <dbReference type="NCBI Taxonomy" id="131310"/>
    <lineage>
        <taxon>Eukaryota</taxon>
        <taxon>Metazoa</taxon>
        <taxon>Ecdysozoa</taxon>
        <taxon>Nematoda</taxon>
        <taxon>Chromadorea</taxon>
        <taxon>Rhabditida</taxon>
        <taxon>Tylenchina</taxon>
        <taxon>Panagrolaimomorpha</taxon>
        <taxon>Strongyloidoidea</taxon>
        <taxon>Strongyloididae</taxon>
        <taxon>Parastrongyloides</taxon>
    </lineage>
</organism>
<dbReference type="InterPro" id="IPR034164">
    <property type="entry name" value="Pepsin-like_dom"/>
</dbReference>
<dbReference type="Proteomes" id="UP000038045">
    <property type="component" value="Unplaced"/>
</dbReference>
<dbReference type="InterPro" id="IPR001969">
    <property type="entry name" value="Aspartic_peptidase_AS"/>
</dbReference>
<keyword evidence="4" id="KW-0645">Protease</keyword>
<feature type="chain" id="PRO_5005892725" evidence="5">
    <location>
        <begin position="18"/>
        <end position="413"/>
    </location>
</feature>
<evidence type="ECO:0000313" key="7">
    <source>
        <dbReference type="Proteomes" id="UP000038045"/>
    </source>
</evidence>
<protein>
    <submittedName>
        <fullName evidence="8">Peptidase A1 domain-containing protein</fullName>
    </submittedName>
</protein>
<keyword evidence="4" id="KW-0064">Aspartyl protease</keyword>
<dbReference type="AlphaFoldDB" id="A0A0N5A143"/>
<evidence type="ECO:0000256" key="1">
    <source>
        <dbReference type="ARBA" id="ARBA00007447"/>
    </source>
</evidence>
<feature type="disulfide bond" evidence="3">
    <location>
        <begin position="121"/>
        <end position="131"/>
    </location>
</feature>
<dbReference type="Gene3D" id="2.40.70.10">
    <property type="entry name" value="Acid Proteases"/>
    <property type="match status" value="2"/>
</dbReference>
<evidence type="ECO:0000259" key="6">
    <source>
        <dbReference type="PROSITE" id="PS51767"/>
    </source>
</evidence>
<dbReference type="SUPFAM" id="SSF50630">
    <property type="entry name" value="Acid proteases"/>
    <property type="match status" value="1"/>
</dbReference>
<feature type="domain" description="Peptidase A1" evidence="6">
    <location>
        <begin position="90"/>
        <end position="409"/>
    </location>
</feature>
<dbReference type="PANTHER" id="PTHR47966">
    <property type="entry name" value="BETA-SITE APP-CLEAVING ENZYME, ISOFORM A-RELATED"/>
    <property type="match status" value="1"/>
</dbReference>
<dbReference type="PROSITE" id="PS00141">
    <property type="entry name" value="ASP_PROTEASE"/>
    <property type="match status" value="1"/>
</dbReference>
<dbReference type="PANTHER" id="PTHR47966:SF45">
    <property type="entry name" value="PEPTIDASE A1 DOMAIN-CONTAINING PROTEIN"/>
    <property type="match status" value="1"/>
</dbReference>
<reference evidence="8" key="1">
    <citation type="submission" date="2017-02" db="UniProtKB">
        <authorList>
            <consortium name="WormBaseParasite"/>
        </authorList>
    </citation>
    <scope>IDENTIFICATION</scope>
</reference>
<keyword evidence="3" id="KW-1015">Disulfide bond</keyword>
<dbReference type="STRING" id="131310.A0A0N5A143"/>
<dbReference type="InterPro" id="IPR021109">
    <property type="entry name" value="Peptidase_aspartic_dom_sf"/>
</dbReference>
<keyword evidence="5" id="KW-0732">Signal</keyword>
<keyword evidence="4" id="KW-0378">Hydrolase</keyword>
<feature type="active site" evidence="2">
    <location>
        <position position="108"/>
    </location>
</feature>
<feature type="active site" evidence="2">
    <location>
        <position position="302"/>
    </location>
</feature>
<name>A0A0N5A143_PARTI</name>
<dbReference type="GO" id="GO:0004190">
    <property type="term" value="F:aspartic-type endopeptidase activity"/>
    <property type="evidence" value="ECO:0007669"/>
    <property type="project" value="UniProtKB-KW"/>
</dbReference>
<keyword evidence="7" id="KW-1185">Reference proteome</keyword>
<sequence length="413" mass="46128">MFLFLFLIFLPLINVNCEDDEGFEMEAYKVESIRQRLLREGTLDLSEIGSNSTDIQKEIDSANSTEIIDGRLYKKKVVFQRVNNYFDSLYVTNITIGTPPQLFRVIPDTGSANLWVVDKSCGTPKNKNAACHGKNKFDSKRSTTYKRKKGKFQITYGKGNANGFLGEDTVSFVGKKRSRLRLKKLTFGQATHISKDDANAPFDGILGLGFRTLADEHITPPFIAAVHRKLLKKPLFTVHYRNMPMSNGAVGGKYTYGAVNKDHCGPVVGYQKLSSISYWQFRMSQISVGKQKFTHGWPAIADTGTSLLLGPPLVTDAFAKEIGAVFVPKYGLYVLKCGTKVPPLNFKTGKLNLQIHQLDLITEAGPNICIFNMVPYESFGYGPTFVMGDPLYTSYCIIHDVGKKRLGFARPKR</sequence>
<proteinExistence type="inferred from homology"/>
<dbReference type="PROSITE" id="PS51767">
    <property type="entry name" value="PEPTIDASE_A1"/>
    <property type="match status" value="1"/>
</dbReference>
<dbReference type="FunFam" id="2.40.70.10:FF:000008">
    <property type="entry name" value="Cathepsin D"/>
    <property type="match status" value="1"/>
</dbReference>
<dbReference type="WBParaSite" id="PTRK_0001534300.1">
    <property type="protein sequence ID" value="PTRK_0001534300.1"/>
    <property type="gene ID" value="PTRK_0001534300"/>
</dbReference>
<evidence type="ECO:0000256" key="5">
    <source>
        <dbReference type="SAM" id="SignalP"/>
    </source>
</evidence>
<accession>A0A0N5A143</accession>